<evidence type="ECO:0000256" key="4">
    <source>
        <dbReference type="SAM" id="SignalP"/>
    </source>
</evidence>
<dbReference type="InterPro" id="IPR039391">
    <property type="entry name" value="Phytocyanin-like"/>
</dbReference>
<feature type="transmembrane region" description="Helical" evidence="3">
    <location>
        <begin position="166"/>
        <end position="188"/>
    </location>
</feature>
<evidence type="ECO:0000256" key="2">
    <source>
        <dbReference type="ARBA" id="ARBA00023180"/>
    </source>
</evidence>
<dbReference type="EMBL" id="GDJX01022757">
    <property type="protein sequence ID" value="JAT45179.1"/>
    <property type="molecule type" value="Transcribed_RNA"/>
</dbReference>
<keyword evidence="3" id="KW-0472">Membrane</keyword>
<dbReference type="GO" id="GO:0009055">
    <property type="term" value="F:electron transfer activity"/>
    <property type="evidence" value="ECO:0007669"/>
    <property type="project" value="InterPro"/>
</dbReference>
<dbReference type="PANTHER" id="PTHR33021">
    <property type="entry name" value="BLUE COPPER PROTEIN"/>
    <property type="match status" value="1"/>
</dbReference>
<name>A0A1D1XS13_9ARAE</name>
<dbReference type="PROSITE" id="PS51485">
    <property type="entry name" value="PHYTOCYANIN"/>
    <property type="match status" value="1"/>
</dbReference>
<dbReference type="InterPro" id="IPR008972">
    <property type="entry name" value="Cupredoxin"/>
</dbReference>
<sequence length="189" mass="19556">MAGFLRRHGAVVVLALALVMEPLTPGVAGAELGHHVVGGDRGWDAASNIAEWSAGEVFRVGDSIWFTYSAAEESIAELGSREEFDGCDLSNPIRMYTDGLNEVALEGQGPRYFASGRPESCRAGLKLHVAALPPLERAEGPAAAWLPGGDQVPTAYGPASSGSTPLAVSGLVLWAVVALLCSMGLAVVA</sequence>
<accession>A0A1D1XS13</accession>
<keyword evidence="3" id="KW-0812">Transmembrane</keyword>
<protein>
    <submittedName>
        <fullName evidence="6">Early nodulin-like protein 2</fullName>
    </submittedName>
</protein>
<dbReference type="AlphaFoldDB" id="A0A1D1XS13"/>
<dbReference type="PANTHER" id="PTHR33021:SF31">
    <property type="entry name" value="OS02G0720100 PROTEIN"/>
    <property type="match status" value="1"/>
</dbReference>
<dbReference type="InterPro" id="IPR003245">
    <property type="entry name" value="Phytocyanin_dom"/>
</dbReference>
<feature type="signal peptide" evidence="4">
    <location>
        <begin position="1"/>
        <end position="29"/>
    </location>
</feature>
<evidence type="ECO:0000313" key="6">
    <source>
        <dbReference type="EMBL" id="JAT45179.1"/>
    </source>
</evidence>
<keyword evidence="3" id="KW-1133">Transmembrane helix</keyword>
<dbReference type="Pfam" id="PF02298">
    <property type="entry name" value="Cu_bind_like"/>
    <property type="match status" value="1"/>
</dbReference>
<dbReference type="GO" id="GO:0005886">
    <property type="term" value="C:plasma membrane"/>
    <property type="evidence" value="ECO:0007669"/>
    <property type="project" value="TreeGrafter"/>
</dbReference>
<keyword evidence="2" id="KW-0325">Glycoprotein</keyword>
<keyword evidence="4" id="KW-0732">Signal</keyword>
<evidence type="ECO:0000256" key="1">
    <source>
        <dbReference type="ARBA" id="ARBA00023157"/>
    </source>
</evidence>
<evidence type="ECO:0000256" key="3">
    <source>
        <dbReference type="SAM" id="Phobius"/>
    </source>
</evidence>
<feature type="chain" id="PRO_5008899668" evidence="4">
    <location>
        <begin position="30"/>
        <end position="189"/>
    </location>
</feature>
<dbReference type="SUPFAM" id="SSF49503">
    <property type="entry name" value="Cupredoxins"/>
    <property type="match status" value="1"/>
</dbReference>
<reference evidence="6" key="1">
    <citation type="submission" date="2015-07" db="EMBL/GenBank/DDBJ databases">
        <title>Transcriptome Assembly of Anthurium amnicola.</title>
        <authorList>
            <person name="Suzuki J."/>
        </authorList>
    </citation>
    <scope>NUCLEOTIDE SEQUENCE</scope>
</reference>
<keyword evidence="1" id="KW-1015">Disulfide bond</keyword>
<gene>
    <name evidence="6" type="primary">At4g27520_1</name>
    <name evidence="6" type="ORF">g.9133</name>
</gene>
<proteinExistence type="predicted"/>
<dbReference type="Gene3D" id="2.60.40.420">
    <property type="entry name" value="Cupredoxins - blue copper proteins"/>
    <property type="match status" value="1"/>
</dbReference>
<dbReference type="CDD" id="cd04216">
    <property type="entry name" value="Phytocyanin"/>
    <property type="match status" value="1"/>
</dbReference>
<feature type="domain" description="Phytocyanin" evidence="5">
    <location>
        <begin position="33"/>
        <end position="133"/>
    </location>
</feature>
<dbReference type="FunFam" id="2.60.40.420:FF:000034">
    <property type="entry name" value="Cupredoxin superfamily protein"/>
    <property type="match status" value="1"/>
</dbReference>
<evidence type="ECO:0000259" key="5">
    <source>
        <dbReference type="PROSITE" id="PS51485"/>
    </source>
</evidence>
<organism evidence="6">
    <name type="scientific">Anthurium amnicola</name>
    <dbReference type="NCBI Taxonomy" id="1678845"/>
    <lineage>
        <taxon>Eukaryota</taxon>
        <taxon>Viridiplantae</taxon>
        <taxon>Streptophyta</taxon>
        <taxon>Embryophyta</taxon>
        <taxon>Tracheophyta</taxon>
        <taxon>Spermatophyta</taxon>
        <taxon>Magnoliopsida</taxon>
        <taxon>Liliopsida</taxon>
        <taxon>Araceae</taxon>
        <taxon>Pothoideae</taxon>
        <taxon>Potheae</taxon>
        <taxon>Anthurium</taxon>
    </lineage>
</organism>